<dbReference type="GO" id="GO:0016301">
    <property type="term" value="F:kinase activity"/>
    <property type="evidence" value="ECO:0007669"/>
    <property type="project" value="UniProtKB-KW"/>
</dbReference>
<proteinExistence type="predicted"/>
<name>A0A7Y7Z988_PSEPU</name>
<protein>
    <submittedName>
        <fullName evidence="3">Histidine kinase</fullName>
    </submittedName>
</protein>
<keyword evidence="2" id="KW-0472">Membrane</keyword>
<keyword evidence="2" id="KW-1133">Transmembrane helix</keyword>
<evidence type="ECO:0000313" key="3">
    <source>
        <dbReference type="EMBL" id="NWC80651.1"/>
    </source>
</evidence>
<keyword evidence="2" id="KW-0812">Transmembrane</keyword>
<feature type="region of interest" description="Disordered" evidence="1">
    <location>
        <begin position="226"/>
        <end position="263"/>
    </location>
</feature>
<evidence type="ECO:0000313" key="4">
    <source>
        <dbReference type="Proteomes" id="UP000542695"/>
    </source>
</evidence>
<sequence>MNRPTPVKPDNFFLMIFRALRQRRVPLALRIASTNIFLVALALVIYACVMGLQFKQAMHEQADALGQSLTTQTATSATELLVSNDILSLNVLLGNLVKNPLVAHAAIYSVDSRILAEAGQRPRNSLLGEAEGLYQTKITFQDVTAGQLRISLDMSQFQQPMLISLQSMGILAAILLALALSLSLRQGRHITLPLLQLRVWLRDPHPYTPAIDRQDEIGDIARQLHARLAPPPPPEPEPDEYEDEDDFDDLHDTPAPVKAAPRAKVAAQVDDEDDDEAFAGLLDHEESAPKAAVVDSDEPQSTAVLAVQLGSQEQLRRLPRTRLTELLERYRDCLEQAASLYDGETHTLNDGSTLVLFHSRDCGEDYLTNAICCGELLRALGHALQIEVADSGITLQLQLGLALGDDLHGLEQVDLLMTEKAQDALALSQHSRNLLLVERQISDDSLIRQRARIRPIASPEGACCVERLMEPYPSMLERQLARMHERRV</sequence>
<evidence type="ECO:0000256" key="2">
    <source>
        <dbReference type="SAM" id="Phobius"/>
    </source>
</evidence>
<comment type="caution">
    <text evidence="3">The sequence shown here is derived from an EMBL/GenBank/DDBJ whole genome shotgun (WGS) entry which is preliminary data.</text>
</comment>
<feature type="compositionally biased region" description="Low complexity" evidence="1">
    <location>
        <begin position="254"/>
        <end position="263"/>
    </location>
</feature>
<evidence type="ECO:0000256" key="1">
    <source>
        <dbReference type="SAM" id="MobiDB-lite"/>
    </source>
</evidence>
<reference evidence="3 4" key="1">
    <citation type="submission" date="2020-04" db="EMBL/GenBank/DDBJ databases">
        <title>Molecular characterization of pseudomonads from Agaricus bisporus reveal novel blotch 2 pathogens in Western Europe.</title>
        <authorList>
            <person name="Taparia T."/>
            <person name="Krijger M."/>
            <person name="Haynes E."/>
            <person name="Elpinstone J.G."/>
            <person name="Noble R."/>
            <person name="Van Der Wolf J."/>
        </authorList>
    </citation>
    <scope>NUCLEOTIDE SEQUENCE [LARGE SCALE GENOMIC DNA]</scope>
    <source>
        <strain evidence="3 4">P7765</strain>
    </source>
</reference>
<dbReference type="EMBL" id="JACARV010000025">
    <property type="protein sequence ID" value="NWC80651.1"/>
    <property type="molecule type" value="Genomic_DNA"/>
</dbReference>
<keyword evidence="3" id="KW-0808">Transferase</keyword>
<dbReference type="RefSeq" id="WP_161871038.1">
    <property type="nucleotide sequence ID" value="NZ_JACARV010000025.1"/>
</dbReference>
<feature type="transmembrane region" description="Helical" evidence="2">
    <location>
        <begin position="162"/>
        <end position="184"/>
    </location>
</feature>
<feature type="transmembrane region" description="Helical" evidence="2">
    <location>
        <begin position="27"/>
        <end position="49"/>
    </location>
</feature>
<dbReference type="Proteomes" id="UP000542695">
    <property type="component" value="Unassembled WGS sequence"/>
</dbReference>
<feature type="compositionally biased region" description="Acidic residues" evidence="1">
    <location>
        <begin position="236"/>
        <end position="249"/>
    </location>
</feature>
<gene>
    <name evidence="3" type="ORF">HX798_10110</name>
</gene>
<keyword evidence="3" id="KW-0418">Kinase</keyword>
<accession>A0A7Y7Z988</accession>
<dbReference type="AlphaFoldDB" id="A0A7Y7Z988"/>
<organism evidence="3 4">
    <name type="scientific">Pseudomonas putida</name>
    <name type="common">Arthrobacter siderocapsulatus</name>
    <dbReference type="NCBI Taxonomy" id="303"/>
    <lineage>
        <taxon>Bacteria</taxon>
        <taxon>Pseudomonadati</taxon>
        <taxon>Pseudomonadota</taxon>
        <taxon>Gammaproteobacteria</taxon>
        <taxon>Pseudomonadales</taxon>
        <taxon>Pseudomonadaceae</taxon>
        <taxon>Pseudomonas</taxon>
    </lineage>
</organism>